<protein>
    <submittedName>
        <fullName evidence="1">Uncharacterized protein</fullName>
    </submittedName>
</protein>
<dbReference type="AlphaFoldDB" id="A0A344LVI0"/>
<gene>
    <name evidence="1" type="ORF">HYN86_15470</name>
</gene>
<evidence type="ECO:0000313" key="2">
    <source>
        <dbReference type="Proteomes" id="UP000251561"/>
    </source>
</evidence>
<dbReference type="OrthoDB" id="1352315at2"/>
<name>A0A344LVI0_9FLAO</name>
<organism evidence="1 2">
    <name type="scientific">Flavobacterium fluviale</name>
    <dbReference type="NCBI Taxonomy" id="2249356"/>
    <lineage>
        <taxon>Bacteria</taxon>
        <taxon>Pseudomonadati</taxon>
        <taxon>Bacteroidota</taxon>
        <taxon>Flavobacteriia</taxon>
        <taxon>Flavobacteriales</taxon>
        <taxon>Flavobacteriaceae</taxon>
        <taxon>Flavobacterium</taxon>
    </lineage>
</organism>
<dbReference type="EMBL" id="CP030261">
    <property type="protein sequence ID" value="AXB57922.1"/>
    <property type="molecule type" value="Genomic_DNA"/>
</dbReference>
<dbReference type="RefSeq" id="WP_113678854.1">
    <property type="nucleotide sequence ID" value="NZ_CP030261.1"/>
</dbReference>
<reference evidence="1 2" key="1">
    <citation type="submission" date="2018-06" db="EMBL/GenBank/DDBJ databases">
        <title>Genome sequencing of Flavobacterium.</title>
        <authorList>
            <person name="Baek M.-G."/>
            <person name="Yi H."/>
        </authorList>
    </citation>
    <scope>NUCLEOTIDE SEQUENCE [LARGE SCALE GENOMIC DNA]</scope>
    <source>
        <strain evidence="1 2">HYN0086</strain>
    </source>
</reference>
<sequence length="142" mass="16411">MTKHEFLFHLNGASFVAFKFAEKFVKNKLVTDFKYNLILTVASNIDGSNKFDIFPEDNDIIKLDLTDNEVVDILYRNNKIPVWIDISVLKSSRKTTTFNLLCSGKYTDDKNEYYYNDNGSGPFGVKGPKFPINYKEGKKFRL</sequence>
<dbReference type="Proteomes" id="UP000251561">
    <property type="component" value="Chromosome"/>
</dbReference>
<accession>A0A344LVI0</accession>
<keyword evidence="2" id="KW-1185">Reference proteome</keyword>
<dbReference type="KEGG" id="ffl:HYN86_15470"/>
<proteinExistence type="predicted"/>
<evidence type="ECO:0000313" key="1">
    <source>
        <dbReference type="EMBL" id="AXB57922.1"/>
    </source>
</evidence>